<sequence>MHHLTSVTAVPAIPTTPSVVEPVIVRSATAVPGLRPPAPAAAVEPPAAACPAWCANPHGNGIDVEHESAHALLAAPAGGRVEVIGQLLQEPGQDPRLVLAICDGVEADGVATLTLDDAEQAVARLQALISAARLGAESR</sequence>
<evidence type="ECO:0000313" key="2">
    <source>
        <dbReference type="Proteomes" id="UP000627984"/>
    </source>
</evidence>
<reference evidence="1" key="1">
    <citation type="journal article" date="2014" name="Int. J. Syst. Evol. Microbiol.">
        <title>Complete genome sequence of Corynebacterium casei LMG S-19264T (=DSM 44701T), isolated from a smear-ripened cheese.</title>
        <authorList>
            <consortium name="US DOE Joint Genome Institute (JGI-PGF)"/>
            <person name="Walter F."/>
            <person name="Albersmeier A."/>
            <person name="Kalinowski J."/>
            <person name="Ruckert C."/>
        </authorList>
    </citation>
    <scope>NUCLEOTIDE SEQUENCE</scope>
    <source>
        <strain evidence="1">JCM 3093</strain>
    </source>
</reference>
<dbReference type="Proteomes" id="UP000627984">
    <property type="component" value="Unassembled WGS sequence"/>
</dbReference>
<dbReference type="RefSeq" id="WP_191894439.1">
    <property type="nucleotide sequence ID" value="NZ_BMQD01000005.1"/>
</dbReference>
<dbReference type="AlphaFoldDB" id="A0AA37BEV1"/>
<dbReference type="InterPro" id="IPR054202">
    <property type="entry name" value="DUF6907"/>
</dbReference>
<evidence type="ECO:0000313" key="1">
    <source>
        <dbReference type="EMBL" id="GGK60049.1"/>
    </source>
</evidence>
<gene>
    <name evidence="1" type="ORF">GCM10010126_19500</name>
</gene>
<protein>
    <submittedName>
        <fullName evidence="1">Uncharacterized protein</fullName>
    </submittedName>
</protein>
<comment type="caution">
    <text evidence="1">The sequence shown here is derived from an EMBL/GenBank/DDBJ whole genome shotgun (WGS) entry which is preliminary data.</text>
</comment>
<name>A0AA37BEV1_9ACTN</name>
<dbReference type="Pfam" id="PF21848">
    <property type="entry name" value="DUF6907"/>
    <property type="match status" value="1"/>
</dbReference>
<organism evidence="1 2">
    <name type="scientific">Planomonospora parontospora</name>
    <dbReference type="NCBI Taxonomy" id="58119"/>
    <lineage>
        <taxon>Bacteria</taxon>
        <taxon>Bacillati</taxon>
        <taxon>Actinomycetota</taxon>
        <taxon>Actinomycetes</taxon>
        <taxon>Streptosporangiales</taxon>
        <taxon>Streptosporangiaceae</taxon>
        <taxon>Planomonospora</taxon>
    </lineage>
</organism>
<accession>A0AA37BEV1</accession>
<reference evidence="1" key="2">
    <citation type="submission" date="2022-09" db="EMBL/GenBank/DDBJ databases">
        <authorList>
            <person name="Sun Q."/>
            <person name="Ohkuma M."/>
        </authorList>
    </citation>
    <scope>NUCLEOTIDE SEQUENCE</scope>
    <source>
        <strain evidence="1">JCM 3093</strain>
    </source>
</reference>
<dbReference type="EMBL" id="BMQD01000005">
    <property type="protein sequence ID" value="GGK60049.1"/>
    <property type="molecule type" value="Genomic_DNA"/>
</dbReference>
<proteinExistence type="predicted"/>